<dbReference type="Pfam" id="PF07883">
    <property type="entry name" value="Cupin_2"/>
    <property type="match status" value="1"/>
</dbReference>
<dbReference type="Gene3D" id="2.60.120.10">
    <property type="entry name" value="Jelly Rolls"/>
    <property type="match status" value="1"/>
</dbReference>
<dbReference type="InterPro" id="IPR013096">
    <property type="entry name" value="Cupin_2"/>
</dbReference>
<evidence type="ECO:0000259" key="3">
    <source>
        <dbReference type="Pfam" id="PF07883"/>
    </source>
</evidence>
<dbReference type="InterPro" id="IPR051610">
    <property type="entry name" value="GPI/OXD"/>
</dbReference>
<protein>
    <submittedName>
        <fullName evidence="4">Transcriptional regulator</fullName>
    </submittedName>
</protein>
<feature type="region of interest" description="Disordered" evidence="2">
    <location>
        <begin position="1"/>
        <end position="20"/>
    </location>
</feature>
<dbReference type="Proteomes" id="UP000648722">
    <property type="component" value="Unassembled WGS sequence"/>
</dbReference>
<keyword evidence="5" id="KW-1185">Reference proteome</keyword>
<gene>
    <name evidence="4" type="ORF">GCM10007420_17040</name>
</gene>
<evidence type="ECO:0000313" key="5">
    <source>
        <dbReference type="Proteomes" id="UP000648722"/>
    </source>
</evidence>
<dbReference type="InterPro" id="IPR014710">
    <property type="entry name" value="RmlC-like_jellyroll"/>
</dbReference>
<accession>A0ABQ1XSA7</accession>
<feature type="compositionally biased region" description="Polar residues" evidence="2">
    <location>
        <begin position="1"/>
        <end position="16"/>
    </location>
</feature>
<comment type="caution">
    <text evidence="4">The sequence shown here is derived from an EMBL/GenBank/DDBJ whole genome shotgun (WGS) entry which is preliminary data.</text>
</comment>
<dbReference type="RefSeq" id="WP_188452153.1">
    <property type="nucleotide sequence ID" value="NZ_BMFS01000007.1"/>
</dbReference>
<keyword evidence="1" id="KW-0479">Metal-binding</keyword>
<dbReference type="SUPFAM" id="SSF51182">
    <property type="entry name" value="RmlC-like cupins"/>
    <property type="match status" value="1"/>
</dbReference>
<dbReference type="PANTHER" id="PTHR35848:SF9">
    <property type="entry name" value="SLL1358 PROTEIN"/>
    <property type="match status" value="1"/>
</dbReference>
<dbReference type="CDD" id="cd02224">
    <property type="entry name" value="cupin_SPO2919-like"/>
    <property type="match status" value="1"/>
</dbReference>
<dbReference type="InterPro" id="IPR011051">
    <property type="entry name" value="RmlC_Cupin_sf"/>
</dbReference>
<reference evidence="5" key="1">
    <citation type="journal article" date="2019" name="Int. J. Syst. Evol. Microbiol.">
        <title>The Global Catalogue of Microorganisms (GCM) 10K type strain sequencing project: providing services to taxonomists for standard genome sequencing and annotation.</title>
        <authorList>
            <consortium name="The Broad Institute Genomics Platform"/>
            <consortium name="The Broad Institute Genome Sequencing Center for Infectious Disease"/>
            <person name="Wu L."/>
            <person name="Ma J."/>
        </authorList>
    </citation>
    <scope>NUCLEOTIDE SEQUENCE [LARGE SCALE GENOMIC DNA]</scope>
    <source>
        <strain evidence="5">CGMCC 1.12766</strain>
    </source>
</reference>
<dbReference type="EMBL" id="BMFS01000007">
    <property type="protein sequence ID" value="GGH01577.1"/>
    <property type="molecule type" value="Genomic_DNA"/>
</dbReference>
<sequence>MPFAKPSNSIPESSGTRYPAPHDELVKRRAWRALGDAFGLTQFGINLVRLEPGVWSSQRHWHAKEDEFVYVLSGHPTLVTDAGEERLSPGDCAGFPAGVKDGHHLKNDSDEMAEFLVVGSRIAEDHGEYSDIDMVFLPGRAGYTTKDGKKL</sequence>
<proteinExistence type="predicted"/>
<evidence type="ECO:0000256" key="2">
    <source>
        <dbReference type="SAM" id="MobiDB-lite"/>
    </source>
</evidence>
<name>A0ABQ1XSA7_9PROT</name>
<dbReference type="PANTHER" id="PTHR35848">
    <property type="entry name" value="OXALATE-BINDING PROTEIN"/>
    <property type="match status" value="1"/>
</dbReference>
<evidence type="ECO:0000256" key="1">
    <source>
        <dbReference type="ARBA" id="ARBA00022723"/>
    </source>
</evidence>
<feature type="domain" description="Cupin type-2" evidence="3">
    <location>
        <begin position="47"/>
        <end position="118"/>
    </location>
</feature>
<organism evidence="4 5">
    <name type="scientific">Glycocaulis albus</name>
    <dbReference type="NCBI Taxonomy" id="1382801"/>
    <lineage>
        <taxon>Bacteria</taxon>
        <taxon>Pseudomonadati</taxon>
        <taxon>Pseudomonadota</taxon>
        <taxon>Alphaproteobacteria</taxon>
        <taxon>Maricaulales</taxon>
        <taxon>Maricaulaceae</taxon>
        <taxon>Glycocaulis</taxon>
    </lineage>
</organism>
<evidence type="ECO:0000313" key="4">
    <source>
        <dbReference type="EMBL" id="GGH01577.1"/>
    </source>
</evidence>